<evidence type="ECO:0008006" key="3">
    <source>
        <dbReference type="Google" id="ProtNLM"/>
    </source>
</evidence>
<gene>
    <name evidence="1" type="ORF">AB0H04_13605</name>
</gene>
<comment type="caution">
    <text evidence="1">The sequence shown here is derived from an EMBL/GenBank/DDBJ whole genome shotgun (WGS) entry which is preliminary data.</text>
</comment>
<protein>
    <recommendedName>
        <fullName evidence="3">Helix-turn-helix domain-containing protein</fullName>
    </recommendedName>
</protein>
<evidence type="ECO:0000313" key="1">
    <source>
        <dbReference type="EMBL" id="MEU5707890.1"/>
    </source>
</evidence>
<accession>A0ABV3A8G1</accession>
<name>A0ABV3A8G1_9ACTN</name>
<proteinExistence type="predicted"/>
<evidence type="ECO:0000313" key="2">
    <source>
        <dbReference type="Proteomes" id="UP001551011"/>
    </source>
</evidence>
<dbReference type="Proteomes" id="UP001551011">
    <property type="component" value="Unassembled WGS sequence"/>
</dbReference>
<dbReference type="EMBL" id="JBFAEG010000008">
    <property type="protein sequence ID" value="MEU5707890.1"/>
    <property type="molecule type" value="Genomic_DNA"/>
</dbReference>
<dbReference type="RefSeq" id="WP_359256180.1">
    <property type="nucleotide sequence ID" value="NZ_JBFAEG010000008.1"/>
</dbReference>
<sequence>MEQPIRPGHLTAEETRHVLGISAGALRNLVYRGQLHRSGGTDRYPYFALPDVTALMLKRRERASA</sequence>
<organism evidence="1 2">
    <name type="scientific">Streptomyces flaveolus</name>
    <dbReference type="NCBI Taxonomy" id="67297"/>
    <lineage>
        <taxon>Bacteria</taxon>
        <taxon>Bacillati</taxon>
        <taxon>Actinomycetota</taxon>
        <taxon>Actinomycetes</taxon>
        <taxon>Kitasatosporales</taxon>
        <taxon>Streptomycetaceae</taxon>
        <taxon>Streptomyces</taxon>
    </lineage>
</organism>
<keyword evidence="2" id="KW-1185">Reference proteome</keyword>
<reference evidence="1 2" key="1">
    <citation type="submission" date="2024-06" db="EMBL/GenBank/DDBJ databases">
        <title>The Natural Products Discovery Center: Release of the First 8490 Sequenced Strains for Exploring Actinobacteria Biosynthetic Diversity.</title>
        <authorList>
            <person name="Kalkreuter E."/>
            <person name="Kautsar S.A."/>
            <person name="Yang D."/>
            <person name="Bader C.D."/>
            <person name="Teijaro C.N."/>
            <person name="Fluegel L."/>
            <person name="Davis C.M."/>
            <person name="Simpson J.R."/>
            <person name="Lauterbach L."/>
            <person name="Steele A.D."/>
            <person name="Gui C."/>
            <person name="Meng S."/>
            <person name="Li G."/>
            <person name="Viehrig K."/>
            <person name="Ye F."/>
            <person name="Su P."/>
            <person name="Kiefer A.F."/>
            <person name="Nichols A."/>
            <person name="Cepeda A.J."/>
            <person name="Yan W."/>
            <person name="Fan B."/>
            <person name="Jiang Y."/>
            <person name="Adhikari A."/>
            <person name="Zheng C.-J."/>
            <person name="Schuster L."/>
            <person name="Cowan T.M."/>
            <person name="Smanski M.J."/>
            <person name="Chevrette M.G."/>
            <person name="De Carvalho L.P.S."/>
            <person name="Shen B."/>
        </authorList>
    </citation>
    <scope>NUCLEOTIDE SEQUENCE [LARGE SCALE GENOMIC DNA]</scope>
    <source>
        <strain evidence="1 2">NPDC020594</strain>
    </source>
</reference>